<evidence type="ECO:0000313" key="3">
    <source>
        <dbReference type="EMBL" id="ERH15800.1"/>
    </source>
</evidence>
<dbReference type="EMBL" id="AWSD01000354">
    <property type="protein sequence ID" value="ERH15800.1"/>
    <property type="molecule type" value="Genomic_DNA"/>
</dbReference>
<dbReference type="SUPFAM" id="SSF55205">
    <property type="entry name" value="EPT/RTPC-like"/>
    <property type="match status" value="1"/>
</dbReference>
<evidence type="ECO:0000313" key="4">
    <source>
        <dbReference type="Proteomes" id="UP000016498"/>
    </source>
</evidence>
<accession>U1PH58</accession>
<organism evidence="3 4">
    <name type="scientific">Actinomyces johnsonii F0510</name>
    <dbReference type="NCBI Taxonomy" id="1227262"/>
    <lineage>
        <taxon>Bacteria</taxon>
        <taxon>Bacillati</taxon>
        <taxon>Actinomycetota</taxon>
        <taxon>Actinomycetes</taxon>
        <taxon>Actinomycetales</taxon>
        <taxon>Actinomycetaceae</taxon>
        <taxon>Actinomyces</taxon>
    </lineage>
</organism>
<dbReference type="PANTHER" id="PTHR21090:SF5">
    <property type="entry name" value="PENTAFUNCTIONAL AROM POLYPEPTIDE"/>
    <property type="match status" value="1"/>
</dbReference>
<dbReference type="HOGENOM" id="CLU_2710370_0_0_11"/>
<dbReference type="InterPro" id="IPR013792">
    <property type="entry name" value="RNA3'P_cycl/enolpyr_Trfase_a/b"/>
</dbReference>
<feature type="domain" description="Enolpyruvate transferase" evidence="2">
    <location>
        <begin position="10"/>
        <end position="66"/>
    </location>
</feature>
<gene>
    <name evidence="3" type="ORF">HMPREF1549_02945</name>
</gene>
<reference evidence="3 4" key="1">
    <citation type="submission" date="2013-06" db="EMBL/GenBank/DDBJ databases">
        <authorList>
            <person name="Weinstock G."/>
            <person name="Sodergren E."/>
            <person name="Lobos E.A."/>
            <person name="Fulton L."/>
            <person name="Fulton R."/>
            <person name="Courtney L."/>
            <person name="Fronick C."/>
            <person name="O'Laughlin M."/>
            <person name="Godfrey J."/>
            <person name="Wilson R.M."/>
            <person name="Miner T."/>
            <person name="Farmer C."/>
            <person name="Delehaunty K."/>
            <person name="Cordes M."/>
            <person name="Minx P."/>
            <person name="Tomlinson C."/>
            <person name="Chen J."/>
            <person name="Wollam A."/>
            <person name="Pepin K.H."/>
            <person name="Bhonagiri V."/>
            <person name="Zhang X."/>
            <person name="Warren W."/>
            <person name="Mitreva M."/>
            <person name="Mardis E.R."/>
            <person name="Wilson R.K."/>
        </authorList>
    </citation>
    <scope>NUCLEOTIDE SEQUENCE [LARGE SCALE GENOMIC DNA]</scope>
    <source>
        <strain evidence="3 4">F0510</strain>
    </source>
</reference>
<dbReference type="Pfam" id="PF00275">
    <property type="entry name" value="EPSP_synthase"/>
    <property type="match status" value="1"/>
</dbReference>
<feature type="non-terminal residue" evidence="3">
    <location>
        <position position="1"/>
    </location>
</feature>
<evidence type="ECO:0000256" key="1">
    <source>
        <dbReference type="ARBA" id="ARBA00022679"/>
    </source>
</evidence>
<dbReference type="GO" id="GO:0003866">
    <property type="term" value="F:3-phosphoshikimate 1-carboxyvinyltransferase activity"/>
    <property type="evidence" value="ECO:0007669"/>
    <property type="project" value="TreeGrafter"/>
</dbReference>
<comment type="caution">
    <text evidence="3">The sequence shown here is derived from an EMBL/GenBank/DDBJ whole genome shotgun (WGS) entry which is preliminary data.</text>
</comment>
<protein>
    <recommendedName>
        <fullName evidence="2">Enolpyruvate transferase domain-containing protein</fullName>
    </recommendedName>
</protein>
<name>U1PH58_9ACTO</name>
<dbReference type="Gene3D" id="3.65.10.10">
    <property type="entry name" value="Enolpyruvate transferase domain"/>
    <property type="match status" value="1"/>
</dbReference>
<dbReference type="Proteomes" id="UP000016498">
    <property type="component" value="Unassembled WGS sequence"/>
</dbReference>
<feature type="non-terminal residue" evidence="3">
    <location>
        <position position="73"/>
    </location>
</feature>
<keyword evidence="1" id="KW-0808">Transferase</keyword>
<sequence>EPWRAPVAAGALEAVVELPGSKSLSARALLLAAVADAPTTLTGLLRSRDTELMLAALSALGARFEDLGDSGTQ</sequence>
<dbReference type="PANTHER" id="PTHR21090">
    <property type="entry name" value="AROM/DEHYDROQUINATE SYNTHASE"/>
    <property type="match status" value="1"/>
</dbReference>
<dbReference type="AlphaFoldDB" id="U1PH58"/>
<proteinExistence type="predicted"/>
<dbReference type="InterPro" id="IPR036968">
    <property type="entry name" value="Enolpyruvate_Tfrase_sf"/>
</dbReference>
<dbReference type="GO" id="GO:0009423">
    <property type="term" value="P:chorismate biosynthetic process"/>
    <property type="evidence" value="ECO:0007669"/>
    <property type="project" value="TreeGrafter"/>
</dbReference>
<evidence type="ECO:0000259" key="2">
    <source>
        <dbReference type="Pfam" id="PF00275"/>
    </source>
</evidence>
<dbReference type="InterPro" id="IPR001986">
    <property type="entry name" value="Enolpyruvate_Tfrase_dom"/>
</dbReference>